<gene>
    <name evidence="10" type="primary">nadD</name>
    <name evidence="12" type="ORF">BN55_00375</name>
</gene>
<dbReference type="NCBIfam" id="NF000841">
    <property type="entry name" value="PRK00071.1-4"/>
    <property type="match status" value="1"/>
</dbReference>
<evidence type="ECO:0000259" key="11">
    <source>
        <dbReference type="Pfam" id="PF01467"/>
    </source>
</evidence>
<keyword evidence="4 10" id="KW-0808">Transferase</keyword>
<evidence type="ECO:0000256" key="10">
    <source>
        <dbReference type="HAMAP-Rule" id="MF_00244"/>
    </source>
</evidence>
<evidence type="ECO:0000256" key="2">
    <source>
        <dbReference type="ARBA" id="ARBA00005019"/>
    </source>
</evidence>
<sequence>MNNCIVKEKPEMRFEPATSSAMQIGIMGGTFNPVHMAHLVMAEQVRKKLHLDEIWFIPTNIPPHKELAGNVSAKDRCAMLELATHNNPYFHVKLFEIMRGGVSYTVDTLRYLKKRAPKNHYYLIMGSDEVNDFENWHEPETIALLATLVGVRRPNYPQKPKYPMIWVDAPDLDISSSMIRQNVATGNSIRYLVPEEVRLYIESRGLYAARDNF</sequence>
<name>I7IVP3_9LACO</name>
<keyword evidence="8 10" id="KW-0520">NAD</keyword>
<dbReference type="GO" id="GO:0004515">
    <property type="term" value="F:nicotinate-nucleotide adenylyltransferase activity"/>
    <property type="evidence" value="ECO:0007669"/>
    <property type="project" value="UniProtKB-UniRule"/>
</dbReference>
<dbReference type="SUPFAM" id="SSF52374">
    <property type="entry name" value="Nucleotidylyl transferase"/>
    <property type="match status" value="1"/>
</dbReference>
<organism evidence="12 13">
    <name type="scientific">Lactobacillus hominis DSM 23910 = CRBIP 24.179</name>
    <dbReference type="NCBI Taxonomy" id="1423758"/>
    <lineage>
        <taxon>Bacteria</taxon>
        <taxon>Bacillati</taxon>
        <taxon>Bacillota</taxon>
        <taxon>Bacilli</taxon>
        <taxon>Lactobacillales</taxon>
        <taxon>Lactobacillaceae</taxon>
        <taxon>Lactobacillus</taxon>
    </lineage>
</organism>
<dbReference type="HAMAP" id="MF_00244">
    <property type="entry name" value="NaMN_adenylyltr"/>
    <property type="match status" value="1"/>
</dbReference>
<dbReference type="InterPro" id="IPR005248">
    <property type="entry name" value="NadD/NMNAT"/>
</dbReference>
<dbReference type="eggNOG" id="COG1057">
    <property type="taxonomic scope" value="Bacteria"/>
</dbReference>
<dbReference type="NCBIfam" id="TIGR00125">
    <property type="entry name" value="cyt_tran_rel"/>
    <property type="match status" value="1"/>
</dbReference>
<protein>
    <recommendedName>
        <fullName evidence="10">Probable nicotinate-nucleotide adenylyltransferase</fullName>
        <ecNumber evidence="10">2.7.7.18</ecNumber>
    </recommendedName>
    <alternativeName>
        <fullName evidence="10">Deamido-NAD(+) diphosphorylase</fullName>
    </alternativeName>
    <alternativeName>
        <fullName evidence="10">Deamido-NAD(+) pyrophosphorylase</fullName>
    </alternativeName>
    <alternativeName>
        <fullName evidence="10">Nicotinate mononucleotide adenylyltransferase</fullName>
        <shortName evidence="10">NaMN adenylyltransferase</shortName>
    </alternativeName>
</protein>
<keyword evidence="13" id="KW-1185">Reference proteome</keyword>
<evidence type="ECO:0000256" key="4">
    <source>
        <dbReference type="ARBA" id="ARBA00022679"/>
    </source>
</evidence>
<dbReference type="NCBIfam" id="TIGR00482">
    <property type="entry name" value="nicotinate (nicotinamide) nucleotide adenylyltransferase"/>
    <property type="match status" value="1"/>
</dbReference>
<dbReference type="Proteomes" id="UP000009320">
    <property type="component" value="Unassembled WGS sequence"/>
</dbReference>
<evidence type="ECO:0000256" key="5">
    <source>
        <dbReference type="ARBA" id="ARBA00022695"/>
    </source>
</evidence>
<comment type="pathway">
    <text evidence="2 10">Cofactor biosynthesis; NAD(+) biosynthesis; deamido-NAD(+) from nicotinate D-ribonucleotide: step 1/1.</text>
</comment>
<evidence type="ECO:0000313" key="12">
    <source>
        <dbReference type="EMBL" id="CCI81793.1"/>
    </source>
</evidence>
<dbReference type="AlphaFoldDB" id="I7IVP3"/>
<dbReference type="EC" id="2.7.7.18" evidence="10"/>
<proteinExistence type="inferred from homology"/>
<dbReference type="NCBIfam" id="NF000840">
    <property type="entry name" value="PRK00071.1-3"/>
    <property type="match status" value="1"/>
</dbReference>
<evidence type="ECO:0000256" key="9">
    <source>
        <dbReference type="ARBA" id="ARBA00048721"/>
    </source>
</evidence>
<feature type="domain" description="Cytidyltransferase-like" evidence="11">
    <location>
        <begin position="26"/>
        <end position="181"/>
    </location>
</feature>
<comment type="similarity">
    <text evidence="10">Belongs to the NadD family.</text>
</comment>
<dbReference type="PANTHER" id="PTHR39321">
    <property type="entry name" value="NICOTINATE-NUCLEOTIDE ADENYLYLTRANSFERASE-RELATED"/>
    <property type="match status" value="1"/>
</dbReference>
<comment type="function">
    <text evidence="1 10">Catalyzes the reversible adenylation of nicotinate mononucleotide (NaMN) to nicotinic acid adenine dinucleotide (NaAD).</text>
</comment>
<dbReference type="OrthoDB" id="5295945at2"/>
<dbReference type="PANTHER" id="PTHR39321:SF3">
    <property type="entry name" value="PHOSPHOPANTETHEINE ADENYLYLTRANSFERASE"/>
    <property type="match status" value="1"/>
</dbReference>
<evidence type="ECO:0000256" key="3">
    <source>
        <dbReference type="ARBA" id="ARBA00022642"/>
    </source>
</evidence>
<dbReference type="GO" id="GO:0005524">
    <property type="term" value="F:ATP binding"/>
    <property type="evidence" value="ECO:0007669"/>
    <property type="project" value="UniProtKB-KW"/>
</dbReference>
<evidence type="ECO:0000256" key="6">
    <source>
        <dbReference type="ARBA" id="ARBA00022741"/>
    </source>
</evidence>
<dbReference type="EMBL" id="CAKE01000010">
    <property type="protein sequence ID" value="CCI81793.1"/>
    <property type="molecule type" value="Genomic_DNA"/>
</dbReference>
<evidence type="ECO:0000256" key="1">
    <source>
        <dbReference type="ARBA" id="ARBA00002324"/>
    </source>
</evidence>
<comment type="caution">
    <text evidence="12">The sequence shown here is derived from an EMBL/GenBank/DDBJ whole genome shotgun (WGS) entry which is preliminary data.</text>
</comment>
<dbReference type="CDD" id="cd02165">
    <property type="entry name" value="NMNAT"/>
    <property type="match status" value="1"/>
</dbReference>
<keyword evidence="6 10" id="KW-0547">Nucleotide-binding</keyword>
<accession>I7IVP3</accession>
<evidence type="ECO:0000256" key="8">
    <source>
        <dbReference type="ARBA" id="ARBA00023027"/>
    </source>
</evidence>
<dbReference type="InterPro" id="IPR014729">
    <property type="entry name" value="Rossmann-like_a/b/a_fold"/>
</dbReference>
<dbReference type="InterPro" id="IPR004821">
    <property type="entry name" value="Cyt_trans-like"/>
</dbReference>
<reference evidence="12 13" key="1">
    <citation type="submission" date="2012-06" db="EMBL/GenBank/DDBJ databases">
        <title>Draft Genome Sequence of Lactobacillus hominis Strain CRBIP 24.179T, isolated from human intestine.</title>
        <authorList>
            <person name="Cousin S."/>
            <person name="Ma L."/>
            <person name="Bizet C."/>
            <person name="Loux V."/>
            <person name="Bouchier C."/>
            <person name="Clermont D."/>
            <person name="Creno S."/>
        </authorList>
    </citation>
    <scope>NUCLEOTIDE SEQUENCE [LARGE SCALE GENOMIC DNA]</scope>
    <source>
        <strain evidence="13">CRBIP 24.179T</strain>
    </source>
</reference>
<dbReference type="UniPathway" id="UPA00253">
    <property type="reaction ID" value="UER00332"/>
</dbReference>
<evidence type="ECO:0000313" key="13">
    <source>
        <dbReference type="Proteomes" id="UP000009320"/>
    </source>
</evidence>
<dbReference type="Gene3D" id="3.40.50.620">
    <property type="entry name" value="HUPs"/>
    <property type="match status" value="1"/>
</dbReference>
<dbReference type="STRING" id="1423758.FC41_GL000999"/>
<keyword evidence="5 10" id="KW-0548">Nucleotidyltransferase</keyword>
<keyword evidence="3 10" id="KW-0662">Pyridine nucleotide biosynthesis</keyword>
<comment type="catalytic activity">
    <reaction evidence="9 10">
        <text>nicotinate beta-D-ribonucleotide + ATP + H(+) = deamido-NAD(+) + diphosphate</text>
        <dbReference type="Rhea" id="RHEA:22860"/>
        <dbReference type="ChEBI" id="CHEBI:15378"/>
        <dbReference type="ChEBI" id="CHEBI:30616"/>
        <dbReference type="ChEBI" id="CHEBI:33019"/>
        <dbReference type="ChEBI" id="CHEBI:57502"/>
        <dbReference type="ChEBI" id="CHEBI:58437"/>
        <dbReference type="EC" id="2.7.7.18"/>
    </reaction>
</comment>
<dbReference type="GeneID" id="82847034"/>
<evidence type="ECO:0000256" key="7">
    <source>
        <dbReference type="ARBA" id="ARBA00022840"/>
    </source>
</evidence>
<dbReference type="GO" id="GO:0009435">
    <property type="term" value="P:NAD+ biosynthetic process"/>
    <property type="evidence" value="ECO:0007669"/>
    <property type="project" value="UniProtKB-UniRule"/>
</dbReference>
<dbReference type="RefSeq" id="WP_008470688.1">
    <property type="nucleotide sequence ID" value="NZ_AYZP01000002.1"/>
</dbReference>
<dbReference type="PATRIC" id="fig|1423758.3.peg.1010"/>
<dbReference type="Pfam" id="PF01467">
    <property type="entry name" value="CTP_transf_like"/>
    <property type="match status" value="1"/>
</dbReference>
<keyword evidence="7 10" id="KW-0067">ATP-binding</keyword>